<accession>A0AAV4LQH6</accession>
<dbReference type="GO" id="GO:0015986">
    <property type="term" value="P:proton motive force-driven ATP synthesis"/>
    <property type="evidence" value="ECO:0007669"/>
    <property type="project" value="InterPro"/>
</dbReference>
<dbReference type="GeneID" id="94193208"/>
<reference evidence="1 2" key="1">
    <citation type="submission" date="2021-06" db="EMBL/GenBank/DDBJ databases">
        <title>Genome sequence of Babesia caballi.</title>
        <authorList>
            <person name="Yamagishi J."/>
            <person name="Kidaka T."/>
            <person name="Ochi A."/>
        </authorList>
    </citation>
    <scope>NUCLEOTIDE SEQUENCE [LARGE SCALE GENOMIC DNA]</scope>
    <source>
        <strain evidence="1">USDA-D6B2</strain>
    </source>
</reference>
<sequence>MKALRALVTRSHALRAPAGASSQAWLKLGAFAAGGDARQEASWTDLKNKELAVAQTVEAAQRQTEGVDWAKWESLIAHKEILQHMKQTYDANMAMIESAAAGEGDMGHLDTNWELYEAARQNCKQATRTVNKIVADGSKALWLSQNNPPVWKVDTNEWLESDQYWQAFVEKHAMYSQSGDAPDPEAPAVVEANKASWNSKMVKFNERTDTPMLYDYMHHLPAWEFYDINRRQFYEHMTYFLLRTGDDFRHFPDLPPWQWLTHLEDLRFKEFAVMQRRKEKRQLAKIARFEPDDFGTGEEHSGEETHMAMVAHEKHATELTLAKLMGNFSFLCDPLVPVQSRFQLQYVLSKDNYAGNAGARVWSLGEDVNALFVLPHNAAVDAPMASPLECFHNLMEHYRLIGMRINPSFATRAENQAELIHQRGPNWLKLPHETAMEAYLRRMRRDDPLVAEFEDYARQLRERIAGAREVPRAEWESAIAAVEARARQDDLAIRQLECAKHEKNAHKLASADLQRLMEDGHVLVVDPATDAVLSDAGQVAAALK</sequence>
<organism evidence="1 2">
    <name type="scientific">Babesia caballi</name>
    <dbReference type="NCBI Taxonomy" id="5871"/>
    <lineage>
        <taxon>Eukaryota</taxon>
        <taxon>Sar</taxon>
        <taxon>Alveolata</taxon>
        <taxon>Apicomplexa</taxon>
        <taxon>Aconoidasida</taxon>
        <taxon>Piroplasmida</taxon>
        <taxon>Babesiidae</taxon>
        <taxon>Babesia</taxon>
    </lineage>
</organism>
<dbReference type="Proteomes" id="UP001497744">
    <property type="component" value="Unassembled WGS sequence"/>
</dbReference>
<dbReference type="SUPFAM" id="SSF161065">
    <property type="entry name" value="ATP synthase D chain-like"/>
    <property type="match status" value="1"/>
</dbReference>
<dbReference type="GO" id="GO:0015078">
    <property type="term" value="F:proton transmembrane transporter activity"/>
    <property type="evidence" value="ECO:0007669"/>
    <property type="project" value="InterPro"/>
</dbReference>
<dbReference type="AlphaFoldDB" id="A0AAV4LQH6"/>
<keyword evidence="2" id="KW-1185">Reference proteome</keyword>
<evidence type="ECO:0000313" key="2">
    <source>
        <dbReference type="Proteomes" id="UP001497744"/>
    </source>
</evidence>
<evidence type="ECO:0000313" key="1">
    <source>
        <dbReference type="EMBL" id="GIX61725.1"/>
    </source>
</evidence>
<dbReference type="RefSeq" id="XP_067713796.1">
    <property type="nucleotide sequence ID" value="XM_067857695.1"/>
</dbReference>
<comment type="caution">
    <text evidence="1">The sequence shown here is derived from an EMBL/GenBank/DDBJ whole genome shotgun (WGS) entry which is preliminary data.</text>
</comment>
<dbReference type="GO" id="GO:0045259">
    <property type="term" value="C:proton-transporting ATP synthase complex"/>
    <property type="evidence" value="ECO:0007669"/>
    <property type="project" value="InterPro"/>
</dbReference>
<protein>
    <submittedName>
        <fullName evidence="1">Uncharacterized protein</fullName>
    </submittedName>
</protein>
<gene>
    <name evidence="1" type="ORF">BcabD6B2_11600</name>
</gene>
<dbReference type="InterPro" id="IPR036228">
    <property type="entry name" value="ATP_synth_F0_dsu_sf_mt"/>
</dbReference>
<dbReference type="EMBL" id="BPLF01000001">
    <property type="protein sequence ID" value="GIX61725.1"/>
    <property type="molecule type" value="Genomic_DNA"/>
</dbReference>
<proteinExistence type="predicted"/>
<name>A0AAV4LQH6_BABCB</name>